<accession>A0A9Q1BHW5</accession>
<feature type="transmembrane region" description="Helical" evidence="5">
    <location>
        <begin position="158"/>
        <end position="177"/>
    </location>
</feature>
<dbReference type="InterPro" id="IPR005828">
    <property type="entry name" value="MFS_sugar_transport-like"/>
</dbReference>
<keyword evidence="3 5" id="KW-1133">Transmembrane helix</keyword>
<dbReference type="GO" id="GO:0016020">
    <property type="term" value="C:membrane"/>
    <property type="evidence" value="ECO:0007669"/>
    <property type="project" value="UniProtKB-SubCell"/>
</dbReference>
<feature type="transmembrane region" description="Helical" evidence="5">
    <location>
        <begin position="506"/>
        <end position="527"/>
    </location>
</feature>
<feature type="transmembrane region" description="Helical" evidence="5">
    <location>
        <begin position="562"/>
        <end position="581"/>
    </location>
</feature>
<comment type="caution">
    <text evidence="6">The sequence shown here is derived from an EMBL/GenBank/DDBJ whole genome shotgun (WGS) entry which is preliminary data.</text>
</comment>
<evidence type="ECO:0000256" key="4">
    <source>
        <dbReference type="ARBA" id="ARBA00023136"/>
    </source>
</evidence>
<dbReference type="Proteomes" id="UP001152320">
    <property type="component" value="Chromosome 16"/>
</dbReference>
<gene>
    <name evidence="6" type="ORF">HOLleu_31672</name>
</gene>
<dbReference type="GO" id="GO:0022857">
    <property type="term" value="F:transmembrane transporter activity"/>
    <property type="evidence" value="ECO:0007669"/>
    <property type="project" value="InterPro"/>
</dbReference>
<dbReference type="Gene3D" id="1.20.1250.20">
    <property type="entry name" value="MFS general substrate transporter like domains"/>
    <property type="match status" value="2"/>
</dbReference>
<feature type="transmembrane region" description="Helical" evidence="5">
    <location>
        <begin position="209"/>
        <end position="230"/>
    </location>
</feature>
<dbReference type="AlphaFoldDB" id="A0A9Q1BHW5"/>
<dbReference type="Pfam" id="PF00083">
    <property type="entry name" value="Sugar_tr"/>
    <property type="match status" value="2"/>
</dbReference>
<keyword evidence="4 5" id="KW-0472">Membrane</keyword>
<feature type="transmembrane region" description="Helical" evidence="5">
    <location>
        <begin position="593"/>
        <end position="615"/>
    </location>
</feature>
<evidence type="ECO:0000256" key="5">
    <source>
        <dbReference type="SAM" id="Phobius"/>
    </source>
</evidence>
<feature type="transmembrane region" description="Helical" evidence="5">
    <location>
        <begin position="477"/>
        <end position="494"/>
    </location>
</feature>
<sequence length="722" mass="81258">MKFDDIVIDIGEFGPYQIKVFLMVGLIGIPVGFNQMAQVFYASKVDHWCAIEEWTSQLDNCGDPKVDRGTYLDCIHTLRNMSIPQEEDDNGNFMFSKCSKYNMVFSNWTDDNYVYVDQNPDVEPIGCDEGWVYDRSENPRTIISDFNLVCDKRSAPDIAQSIFFAGVLVGSFAYGSLSDIIGRYYAYYIAVAMLFTFSLVTAFSPNFGVYIFFRFFIAAANLGSFLIAFVIGTELVGPSKRVIANCIIQCFFAIGYMLLAVVAFFVRDWRKLQLTIVAPIFLFFLTMPNDSGFPFSLGENGIAFIAPARLAKHPRYIDAFIAPIRLVKDPKYIDFLRIRSWKTSSSSPDQFTGVLEILNSLLNVVRGQVSSFYDKKMFYETLFNVGGHNHNPLRQYAQVASSFVPESARWLISKQKYDRASKIICRAAKVNKKEGKLPENFMEEIKKTEEMHSNEDSATKTVTFIDLFRTPNLRKSTLNFMYNWFINSLVYYGLSLSTSDLGSNVYIAFFISGAVEIPAYFIGVPMMESRLGRRYSTSLCELLGGIACLMTIFLPLGVWKTGIAMIGKFGISASFSLVYIYAAEVIPTPLRSVGVGVCSTAARVGGILSPLILLLDEVWKPLPLIIFGSSAIIGGLLVLLLPESRGKMLPETIEEGEIFSIFFCPEKWQTGEVSRYGDQRRAECLLIVVLTTKFYKHGTYHVFEGSEHRKGVCCKKSEYIVS</sequence>
<organism evidence="6 7">
    <name type="scientific">Holothuria leucospilota</name>
    <name type="common">Black long sea cucumber</name>
    <name type="synonym">Mertensiothuria leucospilota</name>
    <dbReference type="NCBI Taxonomy" id="206669"/>
    <lineage>
        <taxon>Eukaryota</taxon>
        <taxon>Metazoa</taxon>
        <taxon>Echinodermata</taxon>
        <taxon>Eleutherozoa</taxon>
        <taxon>Echinozoa</taxon>
        <taxon>Holothuroidea</taxon>
        <taxon>Aspidochirotacea</taxon>
        <taxon>Aspidochirotida</taxon>
        <taxon>Holothuriidae</taxon>
        <taxon>Holothuria</taxon>
    </lineage>
</organism>
<dbReference type="CDD" id="cd17317">
    <property type="entry name" value="MFS_SLC22"/>
    <property type="match status" value="1"/>
</dbReference>
<dbReference type="PANTHER" id="PTHR24064">
    <property type="entry name" value="SOLUTE CARRIER FAMILY 22 MEMBER"/>
    <property type="match status" value="1"/>
</dbReference>
<evidence type="ECO:0000256" key="3">
    <source>
        <dbReference type="ARBA" id="ARBA00022989"/>
    </source>
</evidence>
<feature type="transmembrane region" description="Helical" evidence="5">
    <location>
        <begin position="621"/>
        <end position="641"/>
    </location>
</feature>
<feature type="transmembrane region" description="Helical" evidence="5">
    <location>
        <begin position="184"/>
        <end position="203"/>
    </location>
</feature>
<proteinExistence type="predicted"/>
<keyword evidence="7" id="KW-1185">Reference proteome</keyword>
<comment type="subcellular location">
    <subcellularLocation>
        <location evidence="1">Membrane</location>
        <topology evidence="1">Multi-pass membrane protein</topology>
    </subcellularLocation>
</comment>
<feature type="transmembrane region" description="Helical" evidence="5">
    <location>
        <begin position="242"/>
        <end position="266"/>
    </location>
</feature>
<evidence type="ECO:0000256" key="2">
    <source>
        <dbReference type="ARBA" id="ARBA00022692"/>
    </source>
</evidence>
<protein>
    <submittedName>
        <fullName evidence="6">Organic cation transporter protein</fullName>
    </submittedName>
</protein>
<evidence type="ECO:0000313" key="6">
    <source>
        <dbReference type="EMBL" id="KAJ8026748.1"/>
    </source>
</evidence>
<reference evidence="6" key="1">
    <citation type="submission" date="2021-10" db="EMBL/GenBank/DDBJ databases">
        <title>Tropical sea cucumber genome reveals ecological adaptation and Cuvierian tubules defense mechanism.</title>
        <authorList>
            <person name="Chen T."/>
        </authorList>
    </citation>
    <scope>NUCLEOTIDE SEQUENCE</scope>
    <source>
        <strain evidence="6">Nanhai2018</strain>
        <tissue evidence="6">Muscle</tissue>
    </source>
</reference>
<evidence type="ECO:0000313" key="7">
    <source>
        <dbReference type="Proteomes" id="UP001152320"/>
    </source>
</evidence>
<dbReference type="OrthoDB" id="3936150at2759"/>
<dbReference type="SUPFAM" id="SSF103473">
    <property type="entry name" value="MFS general substrate transporter"/>
    <property type="match status" value="2"/>
</dbReference>
<evidence type="ECO:0000256" key="1">
    <source>
        <dbReference type="ARBA" id="ARBA00004141"/>
    </source>
</evidence>
<dbReference type="InterPro" id="IPR036259">
    <property type="entry name" value="MFS_trans_sf"/>
</dbReference>
<name>A0A9Q1BHW5_HOLLE</name>
<dbReference type="EMBL" id="JAIZAY010000016">
    <property type="protein sequence ID" value="KAJ8026748.1"/>
    <property type="molecule type" value="Genomic_DNA"/>
</dbReference>
<feature type="transmembrane region" description="Helical" evidence="5">
    <location>
        <begin position="539"/>
        <end position="556"/>
    </location>
</feature>
<keyword evidence="2 5" id="KW-0812">Transmembrane</keyword>